<name>A0ABV2A9K8_9GAMM</name>
<sequence>MVQLRLKLALLLLALSTIAGCAAVPPAEQAYHTRVIETWIGKTASALWLSWGPPARQLTASNGIRFDIYTQRIGKPAGIDDPALDRLYASASDADCLTYFAVDPKTDRILLARWRGTTCASYPPRRGPGAIRSIQPTGF</sequence>
<comment type="caution">
    <text evidence="2">The sequence shown here is derived from an EMBL/GenBank/DDBJ whole genome shotgun (WGS) entry which is preliminary data.</text>
</comment>
<evidence type="ECO:0000313" key="3">
    <source>
        <dbReference type="Proteomes" id="UP001465331"/>
    </source>
</evidence>
<feature type="chain" id="PRO_5046475010" description="Lipoprotein" evidence="1">
    <location>
        <begin position="23"/>
        <end position="139"/>
    </location>
</feature>
<accession>A0ABV2A9K8</accession>
<evidence type="ECO:0008006" key="4">
    <source>
        <dbReference type="Google" id="ProtNLM"/>
    </source>
</evidence>
<organism evidence="2 3">
    <name type="scientific">Sinimarinibacterium thermocellulolyticum</name>
    <dbReference type="NCBI Taxonomy" id="3170016"/>
    <lineage>
        <taxon>Bacteria</taxon>
        <taxon>Pseudomonadati</taxon>
        <taxon>Pseudomonadota</taxon>
        <taxon>Gammaproteobacteria</taxon>
        <taxon>Nevskiales</taxon>
        <taxon>Nevskiaceae</taxon>
        <taxon>Sinimarinibacterium</taxon>
    </lineage>
</organism>
<keyword evidence="3" id="KW-1185">Reference proteome</keyword>
<feature type="signal peptide" evidence="1">
    <location>
        <begin position="1"/>
        <end position="22"/>
    </location>
</feature>
<proteinExistence type="predicted"/>
<reference evidence="2 3" key="1">
    <citation type="submission" date="2024-06" db="EMBL/GenBank/DDBJ databases">
        <authorList>
            <person name="Li Z."/>
            <person name="Jiang Y."/>
        </authorList>
    </citation>
    <scope>NUCLEOTIDE SEQUENCE [LARGE SCALE GENOMIC DNA]</scope>
    <source>
        <strain evidence="2 3">HSW-8</strain>
    </source>
</reference>
<dbReference type="PROSITE" id="PS51257">
    <property type="entry name" value="PROKAR_LIPOPROTEIN"/>
    <property type="match status" value="1"/>
</dbReference>
<protein>
    <recommendedName>
        <fullName evidence="4">Lipoprotein</fullName>
    </recommendedName>
</protein>
<keyword evidence="1" id="KW-0732">Signal</keyword>
<dbReference type="RefSeq" id="WP_352888317.1">
    <property type="nucleotide sequence ID" value="NZ_JBEPIJ010000005.1"/>
</dbReference>
<dbReference type="EMBL" id="JBEPIJ010000005">
    <property type="protein sequence ID" value="MES0873556.1"/>
    <property type="molecule type" value="Genomic_DNA"/>
</dbReference>
<evidence type="ECO:0000256" key="1">
    <source>
        <dbReference type="SAM" id="SignalP"/>
    </source>
</evidence>
<gene>
    <name evidence="2" type="ORF">ABSH63_06010</name>
</gene>
<dbReference type="Proteomes" id="UP001465331">
    <property type="component" value="Unassembled WGS sequence"/>
</dbReference>
<evidence type="ECO:0000313" key="2">
    <source>
        <dbReference type="EMBL" id="MES0873556.1"/>
    </source>
</evidence>